<evidence type="ECO:0000313" key="4">
    <source>
        <dbReference type="Proteomes" id="UP001194580"/>
    </source>
</evidence>
<dbReference type="Pfam" id="PF08238">
    <property type="entry name" value="Sel1"/>
    <property type="match status" value="2"/>
</dbReference>
<dbReference type="EMBL" id="JAAAIL010003407">
    <property type="protein sequence ID" value="KAG0250748.1"/>
    <property type="molecule type" value="Genomic_DNA"/>
</dbReference>
<gene>
    <name evidence="3" type="ORF">BGZ95_007107</name>
</gene>
<dbReference type="PANTHER" id="PTHR11102:SF160">
    <property type="entry name" value="ERAD-ASSOCIATED E3 UBIQUITIN-PROTEIN LIGASE COMPONENT HRD3"/>
    <property type="match status" value="1"/>
</dbReference>
<evidence type="ECO:0000313" key="3">
    <source>
        <dbReference type="EMBL" id="KAG0250748.1"/>
    </source>
</evidence>
<dbReference type="InterPro" id="IPR011990">
    <property type="entry name" value="TPR-like_helical_dom_sf"/>
</dbReference>
<dbReference type="InterPro" id="IPR050767">
    <property type="entry name" value="Sel1_AlgK"/>
</dbReference>
<dbReference type="AlphaFoldDB" id="A0AAD4GZJ3"/>
<keyword evidence="4" id="KW-1185">Reference proteome</keyword>
<dbReference type="Gene3D" id="1.25.40.10">
    <property type="entry name" value="Tetratricopeptide repeat domain"/>
    <property type="match status" value="1"/>
</dbReference>
<evidence type="ECO:0000256" key="2">
    <source>
        <dbReference type="SAM" id="MobiDB-lite"/>
    </source>
</evidence>
<dbReference type="PANTHER" id="PTHR11102">
    <property type="entry name" value="SEL-1-LIKE PROTEIN"/>
    <property type="match status" value="1"/>
</dbReference>
<organism evidence="3 4">
    <name type="scientific">Linnemannia exigua</name>
    <dbReference type="NCBI Taxonomy" id="604196"/>
    <lineage>
        <taxon>Eukaryota</taxon>
        <taxon>Fungi</taxon>
        <taxon>Fungi incertae sedis</taxon>
        <taxon>Mucoromycota</taxon>
        <taxon>Mortierellomycotina</taxon>
        <taxon>Mortierellomycetes</taxon>
        <taxon>Mortierellales</taxon>
        <taxon>Mortierellaceae</taxon>
        <taxon>Linnemannia</taxon>
    </lineage>
</organism>
<feature type="compositionally biased region" description="Basic and acidic residues" evidence="2">
    <location>
        <begin position="1"/>
        <end position="16"/>
    </location>
</feature>
<dbReference type="InterPro" id="IPR006597">
    <property type="entry name" value="Sel1-like"/>
</dbReference>
<dbReference type="SMART" id="SM00671">
    <property type="entry name" value="SEL1"/>
    <property type="match status" value="1"/>
</dbReference>
<dbReference type="SUPFAM" id="SSF81901">
    <property type="entry name" value="HCP-like"/>
    <property type="match status" value="1"/>
</dbReference>
<sequence length="64" mass="7109">MEADVEAAKRYTKAAEQEDEDAQSNLGLMYEDGQGVEESDTEDFKWVSKAAEQGDADAQFCLGW</sequence>
<accession>A0AAD4GZJ3</accession>
<dbReference type="Proteomes" id="UP001194580">
    <property type="component" value="Unassembled WGS sequence"/>
</dbReference>
<feature type="region of interest" description="Disordered" evidence="2">
    <location>
        <begin position="1"/>
        <end position="24"/>
    </location>
</feature>
<evidence type="ECO:0000256" key="1">
    <source>
        <dbReference type="ARBA" id="ARBA00038101"/>
    </source>
</evidence>
<comment type="caution">
    <text evidence="3">The sequence shown here is derived from an EMBL/GenBank/DDBJ whole genome shotgun (WGS) entry which is preliminary data.</text>
</comment>
<name>A0AAD4GZJ3_9FUNG</name>
<reference evidence="3" key="1">
    <citation type="journal article" date="2020" name="Fungal Divers.">
        <title>Resolving the Mortierellaceae phylogeny through synthesis of multi-gene phylogenetics and phylogenomics.</title>
        <authorList>
            <person name="Vandepol N."/>
            <person name="Liber J."/>
            <person name="Desiro A."/>
            <person name="Na H."/>
            <person name="Kennedy M."/>
            <person name="Barry K."/>
            <person name="Grigoriev I.V."/>
            <person name="Miller A.N."/>
            <person name="O'Donnell K."/>
            <person name="Stajich J.E."/>
            <person name="Bonito G."/>
        </authorList>
    </citation>
    <scope>NUCLEOTIDE SEQUENCE</scope>
    <source>
        <strain evidence="3">NRRL 28262</strain>
    </source>
</reference>
<feature type="non-terminal residue" evidence="3">
    <location>
        <position position="64"/>
    </location>
</feature>
<proteinExistence type="inferred from homology"/>
<comment type="similarity">
    <text evidence="1">Belongs to the sel-1 family.</text>
</comment>
<protein>
    <submittedName>
        <fullName evidence="3">Uncharacterized protein</fullName>
    </submittedName>
</protein>